<name>A0ABQ8ZNQ2_9ROSI</name>
<sequence>MARFQVIAVAILVIFMLLSIGMSTALPKPIQGRKLFQATPDIPCYSVDKLPPVSP</sequence>
<accession>A0ABQ8ZNQ2</accession>
<evidence type="ECO:0008006" key="3">
    <source>
        <dbReference type="Google" id="ProtNLM"/>
    </source>
</evidence>
<evidence type="ECO:0000313" key="1">
    <source>
        <dbReference type="EMBL" id="KAJ6303512.1"/>
    </source>
</evidence>
<reference evidence="1" key="1">
    <citation type="submission" date="2022-10" db="EMBL/GenBank/DDBJ databases">
        <authorList>
            <person name="Hyden B.L."/>
            <person name="Feng K."/>
            <person name="Yates T."/>
            <person name="Jawdy S."/>
            <person name="Smart L.B."/>
            <person name="Muchero W."/>
        </authorList>
    </citation>
    <scope>NUCLEOTIDE SEQUENCE</scope>
    <source>
        <tissue evidence="1">Shoot tip</tissue>
    </source>
</reference>
<gene>
    <name evidence="1" type="ORF">OIU77_017400</name>
</gene>
<keyword evidence="2" id="KW-1185">Reference proteome</keyword>
<dbReference type="EMBL" id="JAPFFI010000027">
    <property type="protein sequence ID" value="KAJ6303512.1"/>
    <property type="molecule type" value="Genomic_DNA"/>
</dbReference>
<reference evidence="1" key="2">
    <citation type="journal article" date="2023" name="Int. J. Mol. Sci.">
        <title>De Novo Assembly and Annotation of 11 Diverse Shrub Willow (Salix) Genomes Reveals Novel Gene Organization in Sex-Linked Regions.</title>
        <authorList>
            <person name="Hyden B."/>
            <person name="Feng K."/>
            <person name="Yates T.B."/>
            <person name="Jawdy S."/>
            <person name="Cereghino C."/>
            <person name="Smart L.B."/>
            <person name="Muchero W."/>
        </authorList>
    </citation>
    <scope>NUCLEOTIDE SEQUENCE</scope>
    <source>
        <tissue evidence="1">Shoot tip</tissue>
    </source>
</reference>
<organism evidence="1 2">
    <name type="scientific">Salix suchowensis</name>
    <dbReference type="NCBI Taxonomy" id="1278906"/>
    <lineage>
        <taxon>Eukaryota</taxon>
        <taxon>Viridiplantae</taxon>
        <taxon>Streptophyta</taxon>
        <taxon>Embryophyta</taxon>
        <taxon>Tracheophyta</taxon>
        <taxon>Spermatophyta</taxon>
        <taxon>Magnoliopsida</taxon>
        <taxon>eudicotyledons</taxon>
        <taxon>Gunneridae</taxon>
        <taxon>Pentapetalae</taxon>
        <taxon>rosids</taxon>
        <taxon>fabids</taxon>
        <taxon>Malpighiales</taxon>
        <taxon>Salicaceae</taxon>
        <taxon>Saliceae</taxon>
        <taxon>Salix</taxon>
    </lineage>
</organism>
<proteinExistence type="predicted"/>
<protein>
    <recommendedName>
        <fullName evidence="3">Transmembrane protein</fullName>
    </recommendedName>
</protein>
<comment type="caution">
    <text evidence="1">The sequence shown here is derived from an EMBL/GenBank/DDBJ whole genome shotgun (WGS) entry which is preliminary data.</text>
</comment>
<dbReference type="Proteomes" id="UP001141253">
    <property type="component" value="Chromosome 16"/>
</dbReference>
<evidence type="ECO:0000313" key="2">
    <source>
        <dbReference type="Proteomes" id="UP001141253"/>
    </source>
</evidence>